<feature type="compositionally biased region" description="Basic residues" evidence="5">
    <location>
        <begin position="54"/>
        <end position="73"/>
    </location>
</feature>
<evidence type="ECO:0000313" key="6">
    <source>
        <dbReference type="EMBL" id="OGD55996.1"/>
    </source>
</evidence>
<dbReference type="Pfam" id="PF01165">
    <property type="entry name" value="Ribosomal_S21"/>
    <property type="match status" value="1"/>
</dbReference>
<dbReference type="Proteomes" id="UP000178764">
    <property type="component" value="Unassembled WGS sequence"/>
</dbReference>
<comment type="similarity">
    <text evidence="1">Belongs to the bacterial ribosomal protein bS21 family.</text>
</comment>
<dbReference type="GO" id="GO:0005840">
    <property type="term" value="C:ribosome"/>
    <property type="evidence" value="ECO:0007669"/>
    <property type="project" value="UniProtKB-KW"/>
</dbReference>
<proteinExistence type="inferred from homology"/>
<protein>
    <recommendedName>
        <fullName evidence="4">Small ribosomal subunit protein bS21</fullName>
    </recommendedName>
</protein>
<comment type="caution">
    <text evidence="6">The sequence shown here is derived from an EMBL/GenBank/DDBJ whole genome shotgun (WGS) entry which is preliminary data.</text>
</comment>
<evidence type="ECO:0000256" key="5">
    <source>
        <dbReference type="SAM" id="MobiDB-lite"/>
    </source>
</evidence>
<dbReference type="GO" id="GO:1990904">
    <property type="term" value="C:ribonucleoprotein complex"/>
    <property type="evidence" value="ECO:0007669"/>
    <property type="project" value="UniProtKB-KW"/>
</dbReference>
<evidence type="ECO:0000256" key="1">
    <source>
        <dbReference type="ARBA" id="ARBA00006640"/>
    </source>
</evidence>
<keyword evidence="2 6" id="KW-0689">Ribosomal protein</keyword>
<dbReference type="GO" id="GO:0006412">
    <property type="term" value="P:translation"/>
    <property type="evidence" value="ECO:0007669"/>
    <property type="project" value="InterPro"/>
</dbReference>
<reference evidence="6 7" key="1">
    <citation type="journal article" date="2016" name="Nat. Commun.">
        <title>Thousands of microbial genomes shed light on interconnected biogeochemical processes in an aquifer system.</title>
        <authorList>
            <person name="Anantharaman K."/>
            <person name="Brown C.T."/>
            <person name="Hug L.A."/>
            <person name="Sharon I."/>
            <person name="Castelle C.J."/>
            <person name="Probst A.J."/>
            <person name="Thomas B.C."/>
            <person name="Singh A."/>
            <person name="Wilkins M.J."/>
            <person name="Karaoz U."/>
            <person name="Brodie E.L."/>
            <person name="Williams K.H."/>
            <person name="Hubbard S.S."/>
            <person name="Banfield J.F."/>
        </authorList>
    </citation>
    <scope>NUCLEOTIDE SEQUENCE [LARGE SCALE GENOMIC DNA]</scope>
</reference>
<evidence type="ECO:0000256" key="3">
    <source>
        <dbReference type="ARBA" id="ARBA00023274"/>
    </source>
</evidence>
<feature type="region of interest" description="Disordered" evidence="5">
    <location>
        <begin position="52"/>
        <end position="73"/>
    </location>
</feature>
<dbReference type="GO" id="GO:0003735">
    <property type="term" value="F:structural constituent of ribosome"/>
    <property type="evidence" value="ECO:0007669"/>
    <property type="project" value="InterPro"/>
</dbReference>
<evidence type="ECO:0000313" key="7">
    <source>
        <dbReference type="Proteomes" id="UP000178764"/>
    </source>
</evidence>
<dbReference type="Gene3D" id="1.20.5.1150">
    <property type="entry name" value="Ribosomal protein S8"/>
    <property type="match status" value="1"/>
</dbReference>
<name>A0A1F5DLV1_9BACT</name>
<evidence type="ECO:0000256" key="4">
    <source>
        <dbReference type="ARBA" id="ARBA00035135"/>
    </source>
</evidence>
<sequence length="73" mass="8929">MDTNQKTDYRNNRERGKGENFDVTLRRFFRDVQQSGILTEIKKRKFHSKEVSRDKRRISARRKAQVRKIKRGY</sequence>
<keyword evidence="3" id="KW-0687">Ribonucleoprotein</keyword>
<evidence type="ECO:0000256" key="2">
    <source>
        <dbReference type="ARBA" id="ARBA00022980"/>
    </source>
</evidence>
<gene>
    <name evidence="6" type="ORF">A2V71_00030</name>
</gene>
<organism evidence="6 7">
    <name type="scientific">Candidatus Berkelbacteria bacterium RBG_13_40_8</name>
    <dbReference type="NCBI Taxonomy" id="1797467"/>
    <lineage>
        <taxon>Bacteria</taxon>
        <taxon>Candidatus Berkelbacteria</taxon>
    </lineage>
</organism>
<dbReference type="InterPro" id="IPR038380">
    <property type="entry name" value="Ribosomal_bS21_sf"/>
</dbReference>
<accession>A0A1F5DLV1</accession>
<dbReference type="InterPro" id="IPR001911">
    <property type="entry name" value="Ribosomal_bS21"/>
</dbReference>
<dbReference type="NCBIfam" id="TIGR00030">
    <property type="entry name" value="S21p"/>
    <property type="match status" value="1"/>
</dbReference>
<dbReference type="AlphaFoldDB" id="A0A1F5DLV1"/>
<dbReference type="EMBL" id="MEZT01000032">
    <property type="protein sequence ID" value="OGD55996.1"/>
    <property type="molecule type" value="Genomic_DNA"/>
</dbReference>